<feature type="region of interest" description="Disordered" evidence="1">
    <location>
        <begin position="1"/>
        <end position="53"/>
    </location>
</feature>
<dbReference type="EMBL" id="CP075566">
    <property type="protein sequence ID" value="QVW27037.1"/>
    <property type="molecule type" value="Genomic_DNA"/>
</dbReference>
<evidence type="ECO:0000313" key="2">
    <source>
        <dbReference type="EMBL" id="QVW27037.1"/>
    </source>
</evidence>
<name>A0ABX8F818_9PSED</name>
<protein>
    <submittedName>
        <fullName evidence="2">Uncharacterized protein</fullName>
    </submittedName>
</protein>
<keyword evidence="3" id="KW-1185">Reference proteome</keyword>
<evidence type="ECO:0000313" key="3">
    <source>
        <dbReference type="Proteomes" id="UP000681155"/>
    </source>
</evidence>
<evidence type="ECO:0000256" key="1">
    <source>
        <dbReference type="SAM" id="MobiDB-lite"/>
    </source>
</evidence>
<proteinExistence type="predicted"/>
<gene>
    <name evidence="2" type="ORF">KJF94_16685</name>
</gene>
<accession>A0ABX8F818</accession>
<feature type="compositionally biased region" description="Acidic residues" evidence="1">
    <location>
        <begin position="30"/>
        <end position="41"/>
    </location>
</feature>
<organism evidence="2 3">
    <name type="scientific">Pseudomonas hormoni</name>
    <dbReference type="NCBI Taxonomy" id="3093767"/>
    <lineage>
        <taxon>Bacteria</taxon>
        <taxon>Pseudomonadati</taxon>
        <taxon>Pseudomonadota</taxon>
        <taxon>Gammaproteobacteria</taxon>
        <taxon>Pseudomonadales</taxon>
        <taxon>Pseudomonadaceae</taxon>
        <taxon>Pseudomonas</taxon>
    </lineage>
</organism>
<reference evidence="2 3" key="1">
    <citation type="submission" date="2021-05" db="EMBL/GenBank/DDBJ databases">
        <title>Complete genome of the cytokinin-producing biocontrol strain Pseudomonas fluorescens G20-18.</title>
        <authorList>
            <person name="Nielsen T.K."/>
            <person name="Mekureyaw M.F."/>
            <person name="Hansen L.H."/>
            <person name="Nicolaisen M.H."/>
            <person name="Roitsch T.G."/>
            <person name="Hennessy R.C."/>
        </authorList>
    </citation>
    <scope>NUCLEOTIDE SEQUENCE [LARGE SCALE GENOMIC DNA]</scope>
    <source>
        <strain evidence="2 3">G20-18</strain>
    </source>
</reference>
<sequence length="53" mass="5842">MANSMDHDAPPGMDQARDPAGAEPDRPEDWMDPATEEDVPPPDEPTPLSDDRR</sequence>
<dbReference type="RefSeq" id="WP_214384984.1">
    <property type="nucleotide sequence ID" value="NZ_CP075566.1"/>
</dbReference>
<dbReference type="Proteomes" id="UP000681155">
    <property type="component" value="Chromosome"/>
</dbReference>